<dbReference type="EMBL" id="NGFN01000289">
    <property type="protein sequence ID" value="OUC95751.1"/>
    <property type="molecule type" value="Genomic_DNA"/>
</dbReference>
<accession>A0A243RLH7</accession>
<reference evidence="1 3" key="1">
    <citation type="submission" date="2017-05" db="EMBL/GenBank/DDBJ databases">
        <title>Biotechnological potential of actinobacteria isolated from South African environments.</title>
        <authorList>
            <person name="Le Roes-Hill M."/>
            <person name="Prins A."/>
            <person name="Durrell K.A."/>
        </authorList>
    </citation>
    <scope>NUCLEOTIDE SEQUENCE [LARGE SCALE GENOMIC DNA]</scope>
    <source>
        <strain evidence="1 3">HMC13</strain>
    </source>
</reference>
<evidence type="ECO:0000313" key="1">
    <source>
        <dbReference type="EMBL" id="OUC95751.1"/>
    </source>
</evidence>
<protein>
    <submittedName>
        <fullName evidence="1">IS630 family transposase</fullName>
    </submittedName>
</protein>
<dbReference type="EMBL" id="NGFN01000180">
    <property type="protein sequence ID" value="OUD00428.1"/>
    <property type="molecule type" value="Genomic_DNA"/>
</dbReference>
<gene>
    <name evidence="2" type="ORF">CA983_25615</name>
    <name evidence="1" type="ORF">CA983_32825</name>
</gene>
<feature type="non-terminal residue" evidence="1">
    <location>
        <position position="80"/>
    </location>
</feature>
<dbReference type="AlphaFoldDB" id="A0A243RLH7"/>
<comment type="caution">
    <text evidence="1">The sequence shown here is derived from an EMBL/GenBank/DDBJ whole genome shotgun (WGS) entry which is preliminary data.</text>
</comment>
<evidence type="ECO:0000313" key="3">
    <source>
        <dbReference type="Proteomes" id="UP000195105"/>
    </source>
</evidence>
<name>A0A243RLH7_9ACTN</name>
<dbReference type="Pfam" id="PF13551">
    <property type="entry name" value="HTH_29"/>
    <property type="match status" value="1"/>
</dbReference>
<organism evidence="1 3">
    <name type="scientific">Streptomyces swartbergensis</name>
    <dbReference type="NCBI Taxonomy" id="487165"/>
    <lineage>
        <taxon>Bacteria</taxon>
        <taxon>Bacillati</taxon>
        <taxon>Actinomycetota</taxon>
        <taxon>Actinomycetes</taxon>
        <taxon>Kitasatosporales</taxon>
        <taxon>Streptomycetaceae</taxon>
        <taxon>Streptomyces</taxon>
    </lineage>
</organism>
<evidence type="ECO:0000313" key="2">
    <source>
        <dbReference type="EMBL" id="OUD00428.1"/>
    </source>
</evidence>
<dbReference type="Proteomes" id="UP000195105">
    <property type="component" value="Unassembled WGS sequence"/>
</dbReference>
<keyword evidence="3" id="KW-1185">Reference proteome</keyword>
<proteinExistence type="predicted"/>
<sequence length="80" mass="8878">MTSDPTAGGVVAEPVRVRRLTDQEGQKLQQIVRRGSTSSVRYRRAMMLLASAGGNRVPVISKLVQADEDTVRDVIHRFNE</sequence>